<dbReference type="EMBL" id="JACVVK020000176">
    <property type="protein sequence ID" value="KAK7486605.1"/>
    <property type="molecule type" value="Genomic_DNA"/>
</dbReference>
<feature type="transmembrane region" description="Helical" evidence="6">
    <location>
        <begin position="114"/>
        <end position="136"/>
    </location>
</feature>
<feature type="transmembrane region" description="Helical" evidence="6">
    <location>
        <begin position="224"/>
        <end position="249"/>
    </location>
</feature>
<evidence type="ECO:0000256" key="3">
    <source>
        <dbReference type="ARBA" id="ARBA00022692"/>
    </source>
</evidence>
<feature type="transmembrane region" description="Helical" evidence="6">
    <location>
        <begin position="47"/>
        <end position="67"/>
    </location>
</feature>
<proteinExistence type="inferred from homology"/>
<keyword evidence="4 6" id="KW-1133">Transmembrane helix</keyword>
<dbReference type="PRINTS" id="PR00259">
    <property type="entry name" value="TMFOUR"/>
</dbReference>
<evidence type="ECO:0000256" key="6">
    <source>
        <dbReference type="RuleBase" id="RU361218"/>
    </source>
</evidence>
<dbReference type="SUPFAM" id="SSF48652">
    <property type="entry name" value="Tetraspanin"/>
    <property type="match status" value="1"/>
</dbReference>
<dbReference type="PIRSF" id="PIRSF002419">
    <property type="entry name" value="Tetraspanin"/>
    <property type="match status" value="1"/>
</dbReference>
<organism evidence="8 9">
    <name type="scientific">Batillaria attramentaria</name>
    <dbReference type="NCBI Taxonomy" id="370345"/>
    <lineage>
        <taxon>Eukaryota</taxon>
        <taxon>Metazoa</taxon>
        <taxon>Spiralia</taxon>
        <taxon>Lophotrochozoa</taxon>
        <taxon>Mollusca</taxon>
        <taxon>Gastropoda</taxon>
        <taxon>Caenogastropoda</taxon>
        <taxon>Sorbeoconcha</taxon>
        <taxon>Cerithioidea</taxon>
        <taxon>Batillariidae</taxon>
        <taxon>Batillaria</taxon>
    </lineage>
</organism>
<feature type="transmembrane region" description="Helical" evidence="6">
    <location>
        <begin position="87"/>
        <end position="107"/>
    </location>
</feature>
<protein>
    <recommendedName>
        <fullName evidence="6">Tetraspanin</fullName>
    </recommendedName>
</protein>
<evidence type="ECO:0000256" key="4">
    <source>
        <dbReference type="ARBA" id="ARBA00022989"/>
    </source>
</evidence>
<dbReference type="InterPro" id="IPR008952">
    <property type="entry name" value="Tetraspanin_EC2_sf"/>
</dbReference>
<comment type="subcellular location">
    <subcellularLocation>
        <location evidence="1 6">Membrane</location>
        <topology evidence="1 6">Multi-pass membrane protein</topology>
    </subcellularLocation>
</comment>
<evidence type="ECO:0000256" key="1">
    <source>
        <dbReference type="ARBA" id="ARBA00004141"/>
    </source>
</evidence>
<keyword evidence="5 6" id="KW-0472">Membrane</keyword>
<accession>A0ABD0KHZ5</accession>
<name>A0ABD0KHZ5_9CAEN</name>
<evidence type="ECO:0000313" key="9">
    <source>
        <dbReference type="Proteomes" id="UP001519460"/>
    </source>
</evidence>
<evidence type="ECO:0000256" key="2">
    <source>
        <dbReference type="ARBA" id="ARBA00006840"/>
    </source>
</evidence>
<keyword evidence="9" id="KW-1185">Reference proteome</keyword>
<dbReference type="PANTHER" id="PTHR19282:SF544">
    <property type="entry name" value="TETRASPANIN"/>
    <property type="match status" value="1"/>
</dbReference>
<gene>
    <name evidence="8" type="ORF">BaRGS_00022130</name>
</gene>
<sequence>MEEHEARVKARDLSPRAADDVSARNKQHVPTFTVHRKCCSRIVCAKYGLFVISFLVWLAGSALMGVGTWSRLQRTSLAAFDHVTVDVAYLLIGIGAVMFVVSLVGCMGALRNNFIFAVVLVFVAQLVAGVLAFVLLDAVEGKMMNFLKYSCCGGASYQDWDASAVYNCSSTTSPSSCGVPSSCCLEPSPECGLKTRSYTETFAEQYVFTRGCIGALMSVFKDNLVIIGVITFVVGFLLICSLLLANCLLRFIVKDAKLSL</sequence>
<keyword evidence="3 6" id="KW-0812">Transmembrane</keyword>
<dbReference type="AlphaFoldDB" id="A0ABD0KHZ5"/>
<dbReference type="Proteomes" id="UP001519460">
    <property type="component" value="Unassembled WGS sequence"/>
</dbReference>
<dbReference type="GO" id="GO:0016020">
    <property type="term" value="C:membrane"/>
    <property type="evidence" value="ECO:0007669"/>
    <property type="project" value="UniProtKB-SubCell"/>
</dbReference>
<comment type="caution">
    <text evidence="8">The sequence shown here is derived from an EMBL/GenBank/DDBJ whole genome shotgun (WGS) entry which is preliminary data.</text>
</comment>
<evidence type="ECO:0000256" key="7">
    <source>
        <dbReference type="SAM" id="MobiDB-lite"/>
    </source>
</evidence>
<dbReference type="InterPro" id="IPR018499">
    <property type="entry name" value="Tetraspanin/Peripherin"/>
</dbReference>
<feature type="region of interest" description="Disordered" evidence="7">
    <location>
        <begin position="1"/>
        <end position="22"/>
    </location>
</feature>
<reference evidence="8 9" key="1">
    <citation type="journal article" date="2023" name="Sci. Data">
        <title>Genome assembly of the Korean intertidal mud-creeper Batillaria attramentaria.</title>
        <authorList>
            <person name="Patra A.K."/>
            <person name="Ho P.T."/>
            <person name="Jun S."/>
            <person name="Lee S.J."/>
            <person name="Kim Y."/>
            <person name="Won Y.J."/>
        </authorList>
    </citation>
    <scope>NUCLEOTIDE SEQUENCE [LARGE SCALE GENOMIC DNA]</scope>
    <source>
        <strain evidence="8">Wonlab-2016</strain>
    </source>
</reference>
<dbReference type="InterPro" id="IPR000301">
    <property type="entry name" value="Tetraspanin_animals"/>
</dbReference>
<evidence type="ECO:0000256" key="5">
    <source>
        <dbReference type="ARBA" id="ARBA00023136"/>
    </source>
</evidence>
<comment type="similarity">
    <text evidence="2 6">Belongs to the tetraspanin (TM4SF) family.</text>
</comment>
<dbReference type="Pfam" id="PF00335">
    <property type="entry name" value="Tetraspanin"/>
    <property type="match status" value="1"/>
</dbReference>
<dbReference type="PANTHER" id="PTHR19282">
    <property type="entry name" value="TETRASPANIN"/>
    <property type="match status" value="1"/>
</dbReference>
<evidence type="ECO:0000313" key="8">
    <source>
        <dbReference type="EMBL" id="KAK7486605.1"/>
    </source>
</evidence>